<dbReference type="InterPro" id="IPR000719">
    <property type="entry name" value="Prot_kinase_dom"/>
</dbReference>
<dbReference type="FunFam" id="1.10.510.10:FF:000005">
    <property type="entry name" value="cAMP-dependent protein kinase catalytic subunit alpha"/>
    <property type="match status" value="1"/>
</dbReference>
<sequence>MEYVPGGEIFTHLRTCGKFSEETCKFYVAELTLVFEYLHARGVVYRDLKPENLLLDGGGHIKLTDFGFAKELNGRSASTLCGTPEYLAPEIILQAGHGTEVDWWALGVLCFEMLAGYSPFYDKDILGLYQKIVTSSFRFPCDFSPESSEFIRALLEPDRRKRLGCGIHGIKNLKRHPWFSDLDWRAVERREVLCPIRPEIKGHDDTSNFDDYSHLGPLNHPFPLTIRDQTVFQDF</sequence>
<keyword evidence="3" id="KW-0547">Nucleotide-binding</keyword>
<keyword evidence="5" id="KW-0067">ATP-binding</keyword>
<name>A0A1Y1IGP2_KLENI</name>
<dbReference type="Proteomes" id="UP000054558">
    <property type="component" value="Unassembled WGS sequence"/>
</dbReference>
<evidence type="ECO:0000259" key="6">
    <source>
        <dbReference type="PROSITE" id="PS50011"/>
    </source>
</evidence>
<dbReference type="OMA" id="NERHENH"/>
<reference evidence="8 9" key="1">
    <citation type="journal article" date="2014" name="Nat. Commun.">
        <title>Klebsormidium flaccidum genome reveals primary factors for plant terrestrial adaptation.</title>
        <authorList>
            <person name="Hori K."/>
            <person name="Maruyama F."/>
            <person name="Fujisawa T."/>
            <person name="Togashi T."/>
            <person name="Yamamoto N."/>
            <person name="Seo M."/>
            <person name="Sato S."/>
            <person name="Yamada T."/>
            <person name="Mori H."/>
            <person name="Tajima N."/>
            <person name="Moriyama T."/>
            <person name="Ikeuchi M."/>
            <person name="Watanabe M."/>
            <person name="Wada H."/>
            <person name="Kobayashi K."/>
            <person name="Saito M."/>
            <person name="Masuda T."/>
            <person name="Sasaki-Sekimoto Y."/>
            <person name="Mashiguchi K."/>
            <person name="Awai K."/>
            <person name="Shimojima M."/>
            <person name="Masuda S."/>
            <person name="Iwai M."/>
            <person name="Nobusawa T."/>
            <person name="Narise T."/>
            <person name="Kondo S."/>
            <person name="Saito H."/>
            <person name="Sato R."/>
            <person name="Murakawa M."/>
            <person name="Ihara Y."/>
            <person name="Oshima-Yamada Y."/>
            <person name="Ohtaka K."/>
            <person name="Satoh M."/>
            <person name="Sonobe K."/>
            <person name="Ishii M."/>
            <person name="Ohtani R."/>
            <person name="Kanamori-Sato M."/>
            <person name="Honoki R."/>
            <person name="Miyazaki D."/>
            <person name="Mochizuki H."/>
            <person name="Umetsu J."/>
            <person name="Higashi K."/>
            <person name="Shibata D."/>
            <person name="Kamiya Y."/>
            <person name="Sato N."/>
            <person name="Nakamura Y."/>
            <person name="Tabata S."/>
            <person name="Ida S."/>
            <person name="Kurokawa K."/>
            <person name="Ohta H."/>
        </authorList>
    </citation>
    <scope>NUCLEOTIDE SEQUENCE [LARGE SCALE GENOMIC DNA]</scope>
    <source>
        <strain evidence="8 9">NIES-2285</strain>
    </source>
</reference>
<feature type="domain" description="Protein kinase" evidence="6">
    <location>
        <begin position="1"/>
        <end position="179"/>
    </location>
</feature>
<dbReference type="PROSITE" id="PS00108">
    <property type="entry name" value="PROTEIN_KINASE_ST"/>
    <property type="match status" value="1"/>
</dbReference>
<gene>
    <name evidence="8" type="ORF">KFL_004490060</name>
</gene>
<evidence type="ECO:0000256" key="1">
    <source>
        <dbReference type="ARBA" id="ARBA00022527"/>
    </source>
</evidence>
<evidence type="ECO:0000256" key="5">
    <source>
        <dbReference type="ARBA" id="ARBA00022840"/>
    </source>
</evidence>
<dbReference type="PANTHER" id="PTHR24353:SF37">
    <property type="entry name" value="CAMP-DEPENDENT PROTEIN KINASE CATALYTIC SUBUNIT PRKX"/>
    <property type="match status" value="1"/>
</dbReference>
<dbReference type="OrthoDB" id="63267at2759"/>
<accession>A0A1Y1IGP2</accession>
<dbReference type="InterPro" id="IPR008271">
    <property type="entry name" value="Ser/Thr_kinase_AS"/>
</dbReference>
<dbReference type="PROSITE" id="PS51285">
    <property type="entry name" value="AGC_KINASE_CTER"/>
    <property type="match status" value="1"/>
</dbReference>
<keyword evidence="4 8" id="KW-0418">Kinase</keyword>
<evidence type="ECO:0000256" key="3">
    <source>
        <dbReference type="ARBA" id="ARBA00022741"/>
    </source>
</evidence>
<proteinExistence type="predicted"/>
<dbReference type="STRING" id="105231.A0A1Y1IGP2"/>
<keyword evidence="1" id="KW-0723">Serine/threonine-protein kinase</keyword>
<dbReference type="PROSITE" id="PS50011">
    <property type="entry name" value="PROTEIN_KINASE_DOM"/>
    <property type="match status" value="1"/>
</dbReference>
<dbReference type="Gene3D" id="1.10.510.10">
    <property type="entry name" value="Transferase(Phosphotransferase) domain 1"/>
    <property type="match status" value="1"/>
</dbReference>
<dbReference type="AlphaFoldDB" id="A0A1Y1IGP2"/>
<evidence type="ECO:0000256" key="2">
    <source>
        <dbReference type="ARBA" id="ARBA00022679"/>
    </source>
</evidence>
<evidence type="ECO:0000313" key="8">
    <source>
        <dbReference type="EMBL" id="GAQ88659.1"/>
    </source>
</evidence>
<protein>
    <submittedName>
        <fullName evidence="8">cAMP-dependent protein kinase catalytic subunit</fullName>
    </submittedName>
</protein>
<dbReference type="InterPro" id="IPR000961">
    <property type="entry name" value="AGC-kinase_C"/>
</dbReference>
<dbReference type="GO" id="GO:0005524">
    <property type="term" value="F:ATP binding"/>
    <property type="evidence" value="ECO:0007669"/>
    <property type="project" value="UniProtKB-KW"/>
</dbReference>
<dbReference type="SMART" id="SM00133">
    <property type="entry name" value="S_TK_X"/>
    <property type="match status" value="1"/>
</dbReference>
<dbReference type="SMART" id="SM00220">
    <property type="entry name" value="S_TKc"/>
    <property type="match status" value="1"/>
</dbReference>
<dbReference type="Pfam" id="PF00069">
    <property type="entry name" value="Pkinase"/>
    <property type="match status" value="1"/>
</dbReference>
<dbReference type="InterPro" id="IPR011009">
    <property type="entry name" value="Kinase-like_dom_sf"/>
</dbReference>
<dbReference type="PANTHER" id="PTHR24353">
    <property type="entry name" value="CYCLIC NUCLEOTIDE-DEPENDENT PROTEIN KINASE"/>
    <property type="match status" value="1"/>
</dbReference>
<organism evidence="8 9">
    <name type="scientific">Klebsormidium nitens</name>
    <name type="common">Green alga</name>
    <name type="synonym">Ulothrix nitens</name>
    <dbReference type="NCBI Taxonomy" id="105231"/>
    <lineage>
        <taxon>Eukaryota</taxon>
        <taxon>Viridiplantae</taxon>
        <taxon>Streptophyta</taxon>
        <taxon>Klebsormidiophyceae</taxon>
        <taxon>Klebsormidiales</taxon>
        <taxon>Klebsormidiaceae</taxon>
        <taxon>Klebsormidium</taxon>
    </lineage>
</organism>
<feature type="domain" description="AGC-kinase C-terminal" evidence="7">
    <location>
        <begin position="180"/>
        <end position="235"/>
    </location>
</feature>
<keyword evidence="9" id="KW-1185">Reference proteome</keyword>
<evidence type="ECO:0000256" key="4">
    <source>
        <dbReference type="ARBA" id="ARBA00022777"/>
    </source>
</evidence>
<evidence type="ECO:0000259" key="7">
    <source>
        <dbReference type="PROSITE" id="PS51285"/>
    </source>
</evidence>
<evidence type="ECO:0000313" key="9">
    <source>
        <dbReference type="Proteomes" id="UP000054558"/>
    </source>
</evidence>
<dbReference type="GO" id="GO:0004674">
    <property type="term" value="F:protein serine/threonine kinase activity"/>
    <property type="evidence" value="ECO:0007669"/>
    <property type="project" value="UniProtKB-KW"/>
</dbReference>
<dbReference type="SUPFAM" id="SSF56112">
    <property type="entry name" value="Protein kinase-like (PK-like)"/>
    <property type="match status" value="1"/>
</dbReference>
<keyword evidence="2" id="KW-0808">Transferase</keyword>
<dbReference type="EMBL" id="DF237398">
    <property type="protein sequence ID" value="GAQ88659.1"/>
    <property type="molecule type" value="Genomic_DNA"/>
</dbReference>